<comment type="subcellular location">
    <subcellularLocation>
        <location evidence="1">Membrane</location>
        <topology evidence="1">Multi-pass membrane protein</topology>
    </subcellularLocation>
</comment>
<dbReference type="EMBL" id="CP146256">
    <property type="protein sequence ID" value="XAH72761.1"/>
    <property type="molecule type" value="Genomic_DNA"/>
</dbReference>
<keyword evidence="7" id="KW-1185">Reference proteome</keyword>
<feature type="transmembrane region" description="Helical" evidence="5">
    <location>
        <begin position="40"/>
        <end position="57"/>
    </location>
</feature>
<name>A0ABZ3ERB2_9FIRM</name>
<dbReference type="Pfam" id="PF06541">
    <property type="entry name" value="ABC_trans_CmpB"/>
    <property type="match status" value="1"/>
</dbReference>
<dbReference type="Proteomes" id="UP001451571">
    <property type="component" value="Chromosome"/>
</dbReference>
<accession>A0ABZ3ERB2</accession>
<evidence type="ECO:0000313" key="7">
    <source>
        <dbReference type="Proteomes" id="UP001451571"/>
    </source>
</evidence>
<feature type="transmembrane region" description="Helical" evidence="5">
    <location>
        <begin position="69"/>
        <end position="88"/>
    </location>
</feature>
<dbReference type="PANTHER" id="PTHR31746">
    <property type="entry name" value="TRANSMEMBRANE PROTEIN 229 FAMILY MEMBER"/>
    <property type="match status" value="1"/>
</dbReference>
<evidence type="ECO:0000256" key="5">
    <source>
        <dbReference type="SAM" id="Phobius"/>
    </source>
</evidence>
<organism evidence="6 7">
    <name type="scientific">Kineothrix sedimenti</name>
    <dbReference type="NCBI Taxonomy" id="3123317"/>
    <lineage>
        <taxon>Bacteria</taxon>
        <taxon>Bacillati</taxon>
        <taxon>Bacillota</taxon>
        <taxon>Clostridia</taxon>
        <taxon>Lachnospirales</taxon>
        <taxon>Lachnospiraceae</taxon>
        <taxon>Kineothrix</taxon>
    </lineage>
</organism>
<evidence type="ECO:0008006" key="8">
    <source>
        <dbReference type="Google" id="ProtNLM"/>
    </source>
</evidence>
<sequence length="136" mass="15953">MKKLIHNFIHCGILGWCLEITFTALSSFRRREFKLTGNTSIWMFPIYGMASFLAPVCKIVKKQHFLIRGFVYALLIFVGEFITGSLLMRKEICPWDYCRSKWNINKIVRLDYLPCWIFAGLLFERLIKESDESGDS</sequence>
<evidence type="ECO:0000313" key="6">
    <source>
        <dbReference type="EMBL" id="XAH72761.1"/>
    </source>
</evidence>
<evidence type="ECO:0000256" key="3">
    <source>
        <dbReference type="ARBA" id="ARBA00022989"/>
    </source>
</evidence>
<keyword evidence="2 5" id="KW-0812">Transmembrane</keyword>
<evidence type="ECO:0000256" key="4">
    <source>
        <dbReference type="ARBA" id="ARBA00023136"/>
    </source>
</evidence>
<dbReference type="RefSeq" id="WP_342756375.1">
    <property type="nucleotide sequence ID" value="NZ_CP146256.1"/>
</dbReference>
<evidence type="ECO:0000256" key="1">
    <source>
        <dbReference type="ARBA" id="ARBA00004141"/>
    </source>
</evidence>
<protein>
    <recommendedName>
        <fullName evidence="8">ABC transporter type IV</fullName>
    </recommendedName>
</protein>
<reference evidence="6 7" key="1">
    <citation type="submission" date="2024-02" db="EMBL/GenBank/DDBJ databases">
        <title>Bacterial strain from lacustrine sediment.</title>
        <authorList>
            <person name="Petit C."/>
            <person name="Fadhlaoui K."/>
        </authorList>
    </citation>
    <scope>NUCLEOTIDE SEQUENCE [LARGE SCALE GENOMIC DNA]</scope>
    <source>
        <strain evidence="6 7">IPX-CK</strain>
    </source>
</reference>
<keyword evidence="4 5" id="KW-0472">Membrane</keyword>
<gene>
    <name evidence="6" type="ORF">V6984_14745</name>
</gene>
<keyword evidence="3 5" id="KW-1133">Transmembrane helix</keyword>
<feature type="transmembrane region" description="Helical" evidence="5">
    <location>
        <begin position="7"/>
        <end position="28"/>
    </location>
</feature>
<evidence type="ECO:0000256" key="2">
    <source>
        <dbReference type="ARBA" id="ARBA00022692"/>
    </source>
</evidence>
<proteinExistence type="predicted"/>
<dbReference type="InterPro" id="IPR010540">
    <property type="entry name" value="CmpB_TMEM229"/>
</dbReference>